<evidence type="ECO:0000313" key="1">
    <source>
        <dbReference type="EMBL" id="KAA8538805.1"/>
    </source>
</evidence>
<name>A0A5J5B6H4_9ASTE</name>
<keyword evidence="2" id="KW-1185">Reference proteome</keyword>
<protein>
    <submittedName>
        <fullName evidence="1">Uncharacterized protein</fullName>
    </submittedName>
</protein>
<proteinExistence type="predicted"/>
<organism evidence="1 2">
    <name type="scientific">Nyssa sinensis</name>
    <dbReference type="NCBI Taxonomy" id="561372"/>
    <lineage>
        <taxon>Eukaryota</taxon>
        <taxon>Viridiplantae</taxon>
        <taxon>Streptophyta</taxon>
        <taxon>Embryophyta</taxon>
        <taxon>Tracheophyta</taxon>
        <taxon>Spermatophyta</taxon>
        <taxon>Magnoliopsida</taxon>
        <taxon>eudicotyledons</taxon>
        <taxon>Gunneridae</taxon>
        <taxon>Pentapetalae</taxon>
        <taxon>asterids</taxon>
        <taxon>Cornales</taxon>
        <taxon>Nyssaceae</taxon>
        <taxon>Nyssa</taxon>
    </lineage>
</organism>
<gene>
    <name evidence="1" type="ORF">F0562_025497</name>
</gene>
<sequence length="91" mass="10117">MEVRMALNGLSSFVHHRVCGRRSSDGFGISNGRRDDRRWRDLGAGIFAVEWVHRNVIEQVGIVDLAVFGDDVFGIVAVLVDGFVFEKLGGR</sequence>
<reference evidence="1 2" key="1">
    <citation type="submission" date="2019-09" db="EMBL/GenBank/DDBJ databases">
        <title>A chromosome-level genome assembly of the Chinese tupelo Nyssa sinensis.</title>
        <authorList>
            <person name="Yang X."/>
            <person name="Kang M."/>
            <person name="Yang Y."/>
            <person name="Xiong H."/>
            <person name="Wang M."/>
            <person name="Zhang Z."/>
            <person name="Wang Z."/>
            <person name="Wu H."/>
            <person name="Ma T."/>
            <person name="Liu J."/>
            <person name="Xi Z."/>
        </authorList>
    </citation>
    <scope>NUCLEOTIDE SEQUENCE [LARGE SCALE GENOMIC DNA]</scope>
    <source>
        <strain evidence="1">J267</strain>
        <tissue evidence="1">Leaf</tissue>
    </source>
</reference>
<evidence type="ECO:0000313" key="2">
    <source>
        <dbReference type="Proteomes" id="UP000325577"/>
    </source>
</evidence>
<accession>A0A5J5B6H4</accession>
<dbReference type="Proteomes" id="UP000325577">
    <property type="component" value="Linkage Group LG14"/>
</dbReference>
<dbReference type="AlphaFoldDB" id="A0A5J5B6H4"/>
<dbReference type="EMBL" id="CM018037">
    <property type="protein sequence ID" value="KAA8538805.1"/>
    <property type="molecule type" value="Genomic_DNA"/>
</dbReference>